<evidence type="ECO:0000313" key="4">
    <source>
        <dbReference type="Proteomes" id="UP000326553"/>
    </source>
</evidence>
<dbReference type="SUPFAM" id="SSF47090">
    <property type="entry name" value="PGBD-like"/>
    <property type="match status" value="1"/>
</dbReference>
<feature type="signal peptide" evidence="1">
    <location>
        <begin position="1"/>
        <end position="22"/>
    </location>
</feature>
<dbReference type="Gene3D" id="1.10.101.10">
    <property type="entry name" value="PGBD-like superfamily/PGBD"/>
    <property type="match status" value="1"/>
</dbReference>
<dbReference type="AlphaFoldDB" id="A0A5J6HGN0"/>
<dbReference type="Pfam" id="PF01471">
    <property type="entry name" value="PG_binding_1"/>
    <property type="match status" value="1"/>
</dbReference>
<dbReference type="RefSeq" id="WP_055532101.1">
    <property type="nucleotide sequence ID" value="NZ_CP023695.1"/>
</dbReference>
<accession>A0A5J6HGN0</accession>
<feature type="chain" id="PRO_5038378916" evidence="1">
    <location>
        <begin position="23"/>
        <end position="136"/>
    </location>
</feature>
<dbReference type="KEGG" id="salw:CP975_15485"/>
<evidence type="ECO:0000256" key="1">
    <source>
        <dbReference type="SAM" id="SignalP"/>
    </source>
</evidence>
<sequence>MKRSLIGVLAAASLAGAALATAAPTQAAALPTCTTYREYQGLYVFSTASGSINCQLAAGTRSSGAVPQLQRNLRDCDRYQRDVTVDGIFGQRTVAALRWVQNKEGVPPTGAYGPATRDKMYFMVAGSRTECRPLNA</sequence>
<evidence type="ECO:0000313" key="3">
    <source>
        <dbReference type="EMBL" id="QEV18708.1"/>
    </source>
</evidence>
<keyword evidence="1" id="KW-0732">Signal</keyword>
<proteinExistence type="predicted"/>
<dbReference type="InterPro" id="IPR036366">
    <property type="entry name" value="PGBDSf"/>
</dbReference>
<dbReference type="OrthoDB" id="3828307at2"/>
<dbReference type="Proteomes" id="UP000326553">
    <property type="component" value="Chromosome"/>
</dbReference>
<dbReference type="InterPro" id="IPR002477">
    <property type="entry name" value="Peptidoglycan-bd-like"/>
</dbReference>
<reference evidence="3 4" key="1">
    <citation type="submission" date="2017-09" db="EMBL/GenBank/DDBJ databases">
        <authorList>
            <person name="Lee N."/>
            <person name="Cho B.-K."/>
        </authorList>
    </citation>
    <scope>NUCLEOTIDE SEQUENCE [LARGE SCALE GENOMIC DNA]</scope>
    <source>
        <strain evidence="3 4">ATCC 12461</strain>
    </source>
</reference>
<evidence type="ECO:0000259" key="2">
    <source>
        <dbReference type="Pfam" id="PF01471"/>
    </source>
</evidence>
<keyword evidence="4" id="KW-1185">Reference proteome</keyword>
<organism evidence="3 4">
    <name type="scientific">Streptomyces alboniger</name>
    <dbReference type="NCBI Taxonomy" id="132473"/>
    <lineage>
        <taxon>Bacteria</taxon>
        <taxon>Bacillati</taxon>
        <taxon>Actinomycetota</taxon>
        <taxon>Actinomycetes</taxon>
        <taxon>Kitasatosporales</taxon>
        <taxon>Streptomycetaceae</taxon>
        <taxon>Streptomyces</taxon>
        <taxon>Streptomyces aurantiacus group</taxon>
    </lineage>
</organism>
<name>A0A5J6HGN0_STRAD</name>
<dbReference type="EMBL" id="CP023695">
    <property type="protein sequence ID" value="QEV18708.1"/>
    <property type="molecule type" value="Genomic_DNA"/>
</dbReference>
<protein>
    <submittedName>
        <fullName evidence="3">Peptidoglycan-binding protein</fullName>
    </submittedName>
</protein>
<dbReference type="InterPro" id="IPR036365">
    <property type="entry name" value="PGBD-like_sf"/>
</dbReference>
<gene>
    <name evidence="3" type="ORF">CP975_15485</name>
</gene>
<feature type="domain" description="Peptidoglycan binding-like" evidence="2">
    <location>
        <begin position="64"/>
        <end position="120"/>
    </location>
</feature>